<keyword evidence="7" id="KW-0443">Lipid metabolism</keyword>
<dbReference type="GO" id="GO:0016042">
    <property type="term" value="P:lipid catabolic process"/>
    <property type="evidence" value="ECO:0007669"/>
    <property type="project" value="UniProtKB-KW"/>
</dbReference>
<keyword evidence="5" id="KW-0378">Hydrolase</keyword>
<evidence type="ECO:0000256" key="2">
    <source>
        <dbReference type="ARBA" id="ARBA00008668"/>
    </source>
</evidence>
<dbReference type="Pfam" id="PF00657">
    <property type="entry name" value="Lipase_GDSL"/>
    <property type="match status" value="1"/>
</dbReference>
<dbReference type="InterPro" id="IPR001087">
    <property type="entry name" value="GDSL"/>
</dbReference>
<dbReference type="Gene3D" id="3.40.50.1110">
    <property type="entry name" value="SGNH hydrolase"/>
    <property type="match status" value="1"/>
</dbReference>
<sequence>MEIKTKALLIPSLLLLLANCMQHCVNGQQQKVPCFFVFGDSLSDNGNNNNLRTAAKCNYNPYGVDFQEGPSGRFTNGKNLVDFLAQFLGFEKFIPPFANTSGSDILKGVNYASGAAGILSETGKRLGENIHLEQQLKNHRAIYLEIAKELGDFKKADFKKAKEYLNQCLYYVNIGSNDYINNFFLPQQYPSSRIYTLERYTNLLINKLSQNIQELHERGARKVVVAGMGLIGCTPQAISTRGTDGNCVAEFNNASFLFNNKLDAKLNALKKEYTDSELIFINSTSASLDQFGFEVPEAPCCQPGLSGLCIPDETPCNDRNAYVFWDAFHPSEAWNLLNAITNYNSTSTSAFTYPMDIEHLVDYEIKMELELTNHSTSRLSATE</sequence>
<evidence type="ECO:0000313" key="10">
    <source>
        <dbReference type="Proteomes" id="UP000501690"/>
    </source>
</evidence>
<dbReference type="GO" id="GO:0016788">
    <property type="term" value="F:hydrolase activity, acting on ester bonds"/>
    <property type="evidence" value="ECO:0007669"/>
    <property type="project" value="InterPro"/>
</dbReference>
<evidence type="ECO:0000256" key="8">
    <source>
        <dbReference type="SAM" id="SignalP"/>
    </source>
</evidence>
<name>A0A4D6KSW6_VIGUN</name>
<proteinExistence type="inferred from homology"/>
<keyword evidence="4 8" id="KW-0732">Signal</keyword>
<dbReference type="InterPro" id="IPR036514">
    <property type="entry name" value="SGNH_hydro_sf"/>
</dbReference>
<feature type="signal peptide" evidence="8">
    <location>
        <begin position="1"/>
        <end position="27"/>
    </location>
</feature>
<evidence type="ECO:0000256" key="3">
    <source>
        <dbReference type="ARBA" id="ARBA00022525"/>
    </source>
</evidence>
<dbReference type="InterPro" id="IPR035669">
    <property type="entry name" value="SGNH_plant_lipase-like"/>
</dbReference>
<feature type="chain" id="PRO_5020041119" evidence="8">
    <location>
        <begin position="28"/>
        <end position="383"/>
    </location>
</feature>
<comment type="similarity">
    <text evidence="2">Belongs to the 'GDSL' lipolytic enzyme family.</text>
</comment>
<organism evidence="9 10">
    <name type="scientific">Vigna unguiculata</name>
    <name type="common">Cowpea</name>
    <dbReference type="NCBI Taxonomy" id="3917"/>
    <lineage>
        <taxon>Eukaryota</taxon>
        <taxon>Viridiplantae</taxon>
        <taxon>Streptophyta</taxon>
        <taxon>Embryophyta</taxon>
        <taxon>Tracheophyta</taxon>
        <taxon>Spermatophyta</taxon>
        <taxon>Magnoliopsida</taxon>
        <taxon>eudicotyledons</taxon>
        <taxon>Gunneridae</taxon>
        <taxon>Pentapetalae</taxon>
        <taxon>rosids</taxon>
        <taxon>fabids</taxon>
        <taxon>Fabales</taxon>
        <taxon>Fabaceae</taxon>
        <taxon>Papilionoideae</taxon>
        <taxon>50 kb inversion clade</taxon>
        <taxon>NPAAA clade</taxon>
        <taxon>indigoferoid/millettioid clade</taxon>
        <taxon>Phaseoleae</taxon>
        <taxon>Vigna</taxon>
    </lineage>
</organism>
<gene>
    <name evidence="9" type="ORF">DEO72_LG1g545</name>
</gene>
<accession>A0A4D6KSW6</accession>
<dbReference type="GO" id="GO:0005576">
    <property type="term" value="C:extracellular region"/>
    <property type="evidence" value="ECO:0007669"/>
    <property type="project" value="UniProtKB-SubCell"/>
</dbReference>
<keyword evidence="10" id="KW-1185">Reference proteome</keyword>
<reference evidence="9 10" key="1">
    <citation type="submission" date="2019-04" db="EMBL/GenBank/DDBJ databases">
        <title>An improved genome assembly and genetic linkage map for asparagus bean, Vigna unguiculata ssp. sesquipedialis.</title>
        <authorList>
            <person name="Xia Q."/>
            <person name="Zhang R."/>
            <person name="Dong Y."/>
        </authorList>
    </citation>
    <scope>NUCLEOTIDE SEQUENCE [LARGE SCALE GENOMIC DNA]</scope>
    <source>
        <tissue evidence="9">Leaf</tissue>
    </source>
</reference>
<dbReference type="SUPFAM" id="SSF52266">
    <property type="entry name" value="SGNH hydrolase"/>
    <property type="match status" value="1"/>
</dbReference>
<comment type="subcellular location">
    <subcellularLocation>
        <location evidence="1">Secreted</location>
    </subcellularLocation>
</comment>
<dbReference type="CDD" id="cd01837">
    <property type="entry name" value="SGNH_plant_lipase_like"/>
    <property type="match status" value="1"/>
</dbReference>
<dbReference type="EMBL" id="CP039345">
    <property type="protein sequence ID" value="QCD76924.1"/>
    <property type="molecule type" value="Genomic_DNA"/>
</dbReference>
<keyword evidence="3" id="KW-0964">Secreted</keyword>
<dbReference type="InterPro" id="IPR051238">
    <property type="entry name" value="GDSL_esterase/lipase"/>
</dbReference>
<dbReference type="PANTHER" id="PTHR45650:SF75">
    <property type="entry name" value="GDSL-LIKE LIPASE_ACYLHYDROLASE"/>
    <property type="match status" value="1"/>
</dbReference>
<evidence type="ECO:0000313" key="9">
    <source>
        <dbReference type="EMBL" id="QCD76924.1"/>
    </source>
</evidence>
<evidence type="ECO:0000256" key="4">
    <source>
        <dbReference type="ARBA" id="ARBA00022729"/>
    </source>
</evidence>
<evidence type="ECO:0000256" key="7">
    <source>
        <dbReference type="ARBA" id="ARBA00023098"/>
    </source>
</evidence>
<dbReference type="PANTHER" id="PTHR45650">
    <property type="entry name" value="GDSL-LIKE LIPASE/ACYLHYDROLASE-RELATED"/>
    <property type="match status" value="1"/>
</dbReference>
<protein>
    <submittedName>
        <fullName evidence="9">Zeta-carotene desaturase</fullName>
    </submittedName>
</protein>
<evidence type="ECO:0000256" key="1">
    <source>
        <dbReference type="ARBA" id="ARBA00004613"/>
    </source>
</evidence>
<evidence type="ECO:0000256" key="6">
    <source>
        <dbReference type="ARBA" id="ARBA00022963"/>
    </source>
</evidence>
<dbReference type="AlphaFoldDB" id="A0A4D6KSW6"/>
<dbReference type="Proteomes" id="UP000501690">
    <property type="component" value="Linkage Group LG1"/>
</dbReference>
<keyword evidence="6" id="KW-0442">Lipid degradation</keyword>
<evidence type="ECO:0000256" key="5">
    <source>
        <dbReference type="ARBA" id="ARBA00022801"/>
    </source>
</evidence>